<reference evidence="1" key="1">
    <citation type="submission" date="2007-06" db="EMBL/GenBank/DDBJ databases">
        <title>Complete sequence of Methanococcus vannielii SB.</title>
        <authorList>
            <consortium name="US DOE Joint Genome Institute"/>
            <person name="Copeland A."/>
            <person name="Lucas S."/>
            <person name="Lapidus A."/>
            <person name="Barry K."/>
            <person name="Glavina del Rio T."/>
            <person name="Dalin E."/>
            <person name="Tice H."/>
            <person name="Pitluck S."/>
            <person name="Chain P."/>
            <person name="Malfatti S."/>
            <person name="Shin M."/>
            <person name="Vergez L."/>
            <person name="Schmutz J."/>
            <person name="Larimer F."/>
            <person name="Land M."/>
            <person name="Hauser L."/>
            <person name="Kyrpides N."/>
            <person name="Anderson I."/>
            <person name="Sieprawska-Lupa M."/>
            <person name="Whitman W.B."/>
            <person name="Richardson P."/>
        </authorList>
    </citation>
    <scope>NUCLEOTIDE SEQUENCE [LARGE SCALE GENOMIC DNA]</scope>
    <source>
        <strain evidence="1">SB</strain>
    </source>
</reference>
<dbReference type="HOGENOM" id="CLU_893144_0_0_2"/>
<gene>
    <name evidence="1" type="ordered locus">Mevan_1015</name>
</gene>
<accession>A6UQZ6</accession>
<evidence type="ECO:0008006" key="3">
    <source>
        <dbReference type="Google" id="ProtNLM"/>
    </source>
</evidence>
<dbReference type="Gene3D" id="3.40.640.10">
    <property type="entry name" value="Type I PLP-dependent aspartate aminotransferase-like (Major domain)"/>
    <property type="match status" value="1"/>
</dbReference>
<dbReference type="Proteomes" id="UP000001107">
    <property type="component" value="Chromosome"/>
</dbReference>
<keyword evidence="2" id="KW-1185">Reference proteome</keyword>
<dbReference type="eggNOG" id="arCOG00116">
    <property type="taxonomic scope" value="Archaea"/>
</dbReference>
<protein>
    <recommendedName>
        <fullName evidence="3">DegT/DnrJ/EryC1/StrS aminotransferase</fullName>
    </recommendedName>
</protein>
<dbReference type="InterPro" id="IPR015421">
    <property type="entry name" value="PyrdxlP-dep_Trfase_major"/>
</dbReference>
<dbReference type="KEGG" id="mvn:Mevan_1015"/>
<dbReference type="InterPro" id="IPR015424">
    <property type="entry name" value="PyrdxlP-dep_Trfase"/>
</dbReference>
<evidence type="ECO:0000313" key="1">
    <source>
        <dbReference type="EMBL" id="ABR54918.1"/>
    </source>
</evidence>
<dbReference type="SUPFAM" id="SSF53383">
    <property type="entry name" value="PLP-dependent transferases"/>
    <property type="match status" value="1"/>
</dbReference>
<dbReference type="AlphaFoldDB" id="A6UQZ6"/>
<dbReference type="EMBL" id="CP000742">
    <property type="protein sequence ID" value="ABR54918.1"/>
    <property type="molecule type" value="Genomic_DNA"/>
</dbReference>
<name>A6UQZ6_METVS</name>
<dbReference type="GeneID" id="5325587"/>
<organism evidence="1 2">
    <name type="scientific">Methanococcus vannielii (strain ATCC 35089 / DSM 1224 / JCM 13029 / OCM 148 / SB)</name>
    <dbReference type="NCBI Taxonomy" id="406327"/>
    <lineage>
        <taxon>Archaea</taxon>
        <taxon>Methanobacteriati</taxon>
        <taxon>Methanobacteriota</taxon>
        <taxon>Methanomada group</taxon>
        <taxon>Methanococci</taxon>
        <taxon>Methanococcales</taxon>
        <taxon>Methanococcaceae</taxon>
        <taxon>Methanococcus</taxon>
    </lineage>
</organism>
<evidence type="ECO:0000313" key="2">
    <source>
        <dbReference type="Proteomes" id="UP000001107"/>
    </source>
</evidence>
<dbReference type="OrthoDB" id="82426at2157"/>
<dbReference type="RefSeq" id="WP_012065847.1">
    <property type="nucleotide sequence ID" value="NC_009634.1"/>
</dbReference>
<proteinExistence type="predicted"/>
<sequence>MIIPHRKPCIESQIRVKGDLEELNYILNDLLAFKKELTVLPSGNSAINIASKIVSRLNINSKTLIPDMGGWKGFEIYSKLNGLKIEEIETDLGIINIETLVEKLKDNDIKSIFLTSLAGYLAPQPLKEIKKVCMENEVIFIEDISGKIGGDSGYGDIIVCSTGSPKIINCEYGGFLGISKELIEKMKENNIKEDIKNILKTYKVQNIYGSLKEESLRSKKTYRMCNNFSKILKDNIENAYFKDLEGISVFVECETPKDIVKNVEKNLKLDNGKSLFTLCPLYERIFKKGFVIEVKKMDVLKMEYSDIDGISLVLNKFLNG</sequence>